<dbReference type="PANTHER" id="PTHR12066:SF0">
    <property type="entry name" value="TELOMERASE REVERSE TRANSCRIPTASE"/>
    <property type="match status" value="1"/>
</dbReference>
<evidence type="ECO:0000313" key="6">
    <source>
        <dbReference type="Proteomes" id="UP001281761"/>
    </source>
</evidence>
<feature type="region of interest" description="Disordered" evidence="3">
    <location>
        <begin position="980"/>
        <end position="999"/>
    </location>
</feature>
<evidence type="ECO:0000256" key="3">
    <source>
        <dbReference type="SAM" id="MobiDB-lite"/>
    </source>
</evidence>
<dbReference type="PANTHER" id="PTHR12066">
    <property type="entry name" value="TELOMERASE REVERSE TRANSCRIPTASE"/>
    <property type="match status" value="1"/>
</dbReference>
<comment type="catalytic activity">
    <reaction evidence="1">
        <text>DNA(n) + a 2'-deoxyribonucleoside 5'-triphosphate = DNA(n+1) + diphosphate</text>
        <dbReference type="Rhea" id="RHEA:22508"/>
        <dbReference type="Rhea" id="RHEA-COMP:17339"/>
        <dbReference type="Rhea" id="RHEA-COMP:17340"/>
        <dbReference type="ChEBI" id="CHEBI:33019"/>
        <dbReference type="ChEBI" id="CHEBI:61560"/>
        <dbReference type="ChEBI" id="CHEBI:173112"/>
        <dbReference type="EC" id="2.7.7.49"/>
    </reaction>
</comment>
<comment type="function">
    <text evidence="1">Telomerase is a ribonucleoprotein enzyme essential for the replication of chromosome termini in most eukaryotes. It elongates telomeres. It is a reverse transcriptase that adds simple sequence repeats to chromosome ends by copying a template sequence within the RNA component of the enzyme.</text>
</comment>
<evidence type="ECO:0000259" key="4">
    <source>
        <dbReference type="PROSITE" id="PS50878"/>
    </source>
</evidence>
<feature type="region of interest" description="Disordered" evidence="3">
    <location>
        <begin position="378"/>
        <end position="423"/>
    </location>
</feature>
<dbReference type="GO" id="GO:0003964">
    <property type="term" value="F:RNA-directed DNA polymerase activity"/>
    <property type="evidence" value="ECO:0007669"/>
    <property type="project" value="UniProtKB-KW"/>
</dbReference>
<name>A0ABQ9XH51_9EUKA</name>
<keyword evidence="2" id="KW-0175">Coiled coil</keyword>
<comment type="caution">
    <text evidence="5">The sequence shown here is derived from an EMBL/GenBank/DDBJ whole genome shotgun (WGS) entry which is preliminary data.</text>
</comment>
<dbReference type="Proteomes" id="UP001281761">
    <property type="component" value="Unassembled WGS sequence"/>
</dbReference>
<evidence type="ECO:0000256" key="1">
    <source>
        <dbReference type="RuleBase" id="RU365061"/>
    </source>
</evidence>
<dbReference type="InterPro" id="IPR003545">
    <property type="entry name" value="Telomerase_RT"/>
</dbReference>
<accession>A0ABQ9XH51</accession>
<reference evidence="5 6" key="1">
    <citation type="journal article" date="2022" name="bioRxiv">
        <title>Genomics of Preaxostyla Flagellates Illuminates Evolutionary Transitions and the Path Towards Mitochondrial Loss.</title>
        <authorList>
            <person name="Novak L.V.F."/>
            <person name="Treitli S.C."/>
            <person name="Pyrih J."/>
            <person name="Halakuc P."/>
            <person name="Pipaliya S.V."/>
            <person name="Vacek V."/>
            <person name="Brzon O."/>
            <person name="Soukal P."/>
            <person name="Eme L."/>
            <person name="Dacks J.B."/>
            <person name="Karnkowska A."/>
            <person name="Elias M."/>
            <person name="Hampl V."/>
        </authorList>
    </citation>
    <scope>NUCLEOTIDE SEQUENCE [LARGE SCALE GENOMIC DNA]</scope>
    <source>
        <strain evidence="5">NAU3</strain>
        <tissue evidence="5">Gut</tissue>
    </source>
</reference>
<keyword evidence="1 5" id="KW-0808">Transferase</keyword>
<gene>
    <name evidence="5" type="ORF">BLNAU_14279</name>
</gene>
<keyword evidence="1" id="KW-0460">Magnesium</keyword>
<feature type="compositionally biased region" description="Polar residues" evidence="3">
    <location>
        <begin position="380"/>
        <end position="392"/>
    </location>
</feature>
<sequence length="999" mass="113466">MWIRIVSKKHQHQPIDSSQSHFLLRSLTQQTLRIPKPLLPASKSRSIHDLVPVTKEKNRPIEKLFSSFNNHVSGRLSRLDGRLRLHDSVSIREILYSKLAQEESIFHGLPAILPFYGILRSDATITCPYVLFYKQSIRKHPTPLNQSPKGKLSPIGVTEVHHFLSLCLDRIIPTSLMGNSVNKKILINNVLLICPLVRFFFFATERGHDGNRIFFYDLAEWTCELERLEAERLSAEKESSSAQLDTKLKLGESEKYNLLDHRMLPKNDGGFRFILRHRRLPTLVMPDTVIHKPTQQPTREQALPTKISSHPLKHRSGSNTNNEVVVSIEKPSGLLQQTVSHSTQLKIQPTLAPPPYSRFFQLKRTLSGSLPEFGRKDSLSICSDSDTENALSSDEVKSTRLSQEKKTSHQSDPFITRTDRVDAAQRRVIHQSRKDLRRQNELPSPRKVLACLGSQESAHLTNTRERAKARQRLIDKGINSESNLISQKTRDAQAALNCLRFVPRSPYHSSVFCVAEAFPKLLPFYQGHPHSTRFHKRSAVLVADVKKAFDMFDQHRLVQTVKNVLPQQQNSFNLYRMTLFVQRSSTCLPLSGVSSSFRLSSLSREVIVFLLPSKQRHELTALFGMTRSHCPAPSLSDVLHCRTVLSERMQIRYNTAEKITSTISWNVHRTCVDWHSTDPVSAGSTIVQPGTAKQHPSGKLKRSTSSLLRTTGRFSLIRRGIAQGSILSPFLCNLFLAQHEQYELPQHILTPFEPSEDTASPHTTMIRMMDDYIFVSRSKTDMASAVLPFVEAHLEGSSSTDWMELKKDKLQTSIAIDGIQKQRRVKWCGFVIDSHTLEWKKAPDSAIAKRVRATYSNPHSKPCQSYLLSLPIHLNNLLNPLLFSPCINTNATIKSNIIICGRVLRAKLHKCVSSLPFLSTTVLRRLKKETAKRAAATVLQRVQAHSEGRDLDRTLFSPNVLESLFQSQLKCIKPLQRQKQKMTNQTNKFLTTQKAEHPE</sequence>
<protein>
    <recommendedName>
        <fullName evidence="1">Telomerase reverse transcriptase</fullName>
        <ecNumber evidence="1">2.7.7.49</ecNumber>
    </recommendedName>
    <alternativeName>
        <fullName evidence="1">Telomerase catalytic subunit</fullName>
    </alternativeName>
</protein>
<dbReference type="EC" id="2.7.7.49" evidence="1"/>
<dbReference type="PROSITE" id="PS50878">
    <property type="entry name" value="RT_POL"/>
    <property type="match status" value="1"/>
</dbReference>
<feature type="compositionally biased region" description="Polar residues" evidence="3">
    <location>
        <begin position="981"/>
        <end position="993"/>
    </location>
</feature>
<keyword evidence="6" id="KW-1185">Reference proteome</keyword>
<dbReference type="InterPro" id="IPR000477">
    <property type="entry name" value="RT_dom"/>
</dbReference>
<keyword evidence="1" id="KW-0479">Metal-binding</keyword>
<keyword evidence="1" id="KW-0539">Nucleus</keyword>
<feature type="compositionally biased region" description="Basic and acidic residues" evidence="3">
    <location>
        <begin position="394"/>
        <end position="409"/>
    </location>
</feature>
<organism evidence="5 6">
    <name type="scientific">Blattamonas nauphoetae</name>
    <dbReference type="NCBI Taxonomy" id="2049346"/>
    <lineage>
        <taxon>Eukaryota</taxon>
        <taxon>Metamonada</taxon>
        <taxon>Preaxostyla</taxon>
        <taxon>Oxymonadida</taxon>
        <taxon>Blattamonas</taxon>
    </lineage>
</organism>
<keyword evidence="1 5" id="KW-0695">RNA-directed DNA polymerase</keyword>
<keyword evidence="1" id="KW-0158">Chromosome</keyword>
<keyword evidence="1" id="KW-0779">Telomere</keyword>
<comment type="similarity">
    <text evidence="1">Belongs to the reverse transcriptase family. Telomerase subfamily.</text>
</comment>
<dbReference type="Gene3D" id="3.30.70.2630">
    <property type="match status" value="1"/>
</dbReference>
<proteinExistence type="inferred from homology"/>
<feature type="domain" description="Reverse transcriptase" evidence="4">
    <location>
        <begin position="430"/>
        <end position="832"/>
    </location>
</feature>
<dbReference type="EMBL" id="JARBJD010000130">
    <property type="protein sequence ID" value="KAK2950750.1"/>
    <property type="molecule type" value="Genomic_DNA"/>
</dbReference>
<evidence type="ECO:0000256" key="2">
    <source>
        <dbReference type="SAM" id="Coils"/>
    </source>
</evidence>
<comment type="subcellular location">
    <subcellularLocation>
        <location evidence="1">Nucleus</location>
    </subcellularLocation>
    <subcellularLocation>
        <location evidence="1">Chromosome</location>
        <location evidence="1">Telomere</location>
    </subcellularLocation>
</comment>
<keyword evidence="1 5" id="KW-0548">Nucleotidyltransferase</keyword>
<evidence type="ECO:0000313" key="5">
    <source>
        <dbReference type="EMBL" id="KAK2950750.1"/>
    </source>
</evidence>
<feature type="coiled-coil region" evidence="2">
    <location>
        <begin position="218"/>
        <end position="245"/>
    </location>
</feature>